<dbReference type="NCBIfam" id="TIGR02937">
    <property type="entry name" value="sigma70-ECF"/>
    <property type="match status" value="1"/>
</dbReference>
<dbReference type="InterPro" id="IPR012845">
    <property type="entry name" value="RNA_pol_sigma_FliA_WhiG"/>
</dbReference>
<evidence type="ECO:0000256" key="2">
    <source>
        <dbReference type="ARBA" id="ARBA00023082"/>
    </source>
</evidence>
<dbReference type="EMBL" id="SGWZ01000003">
    <property type="protein sequence ID" value="RZS69584.1"/>
    <property type="molecule type" value="Genomic_DNA"/>
</dbReference>
<dbReference type="InterPro" id="IPR013325">
    <property type="entry name" value="RNA_pol_sigma_r2"/>
</dbReference>
<dbReference type="Proteomes" id="UP000292039">
    <property type="component" value="Unassembled WGS sequence"/>
</dbReference>
<keyword evidence="3" id="KW-0238">DNA-binding</keyword>
<dbReference type="Pfam" id="PF04542">
    <property type="entry name" value="Sigma70_r2"/>
    <property type="match status" value="1"/>
</dbReference>
<dbReference type="CDD" id="cd06171">
    <property type="entry name" value="Sigma70_r4"/>
    <property type="match status" value="1"/>
</dbReference>
<dbReference type="GO" id="GO:0003677">
    <property type="term" value="F:DNA binding"/>
    <property type="evidence" value="ECO:0007669"/>
    <property type="project" value="UniProtKB-KW"/>
</dbReference>
<protein>
    <submittedName>
        <fullName evidence="6">Flagellar biosynthesis sigma factor</fullName>
    </submittedName>
    <submittedName>
        <fullName evidence="7">RNA polymerase sigma-28 (SigD/FliA/WhiG) subunit</fullName>
    </submittedName>
</protein>
<dbReference type="GO" id="GO:0003899">
    <property type="term" value="F:DNA-directed RNA polymerase activity"/>
    <property type="evidence" value="ECO:0007669"/>
    <property type="project" value="InterPro"/>
</dbReference>
<dbReference type="STRING" id="206506.AAV32_11580"/>
<name>A0A171KRF2_9BURK</name>
<organism evidence="6 8">
    <name type="scientific">Kerstersia gyiorum</name>
    <dbReference type="NCBI Taxonomy" id="206506"/>
    <lineage>
        <taxon>Bacteria</taxon>
        <taxon>Pseudomonadati</taxon>
        <taxon>Pseudomonadota</taxon>
        <taxon>Betaproteobacteria</taxon>
        <taxon>Burkholderiales</taxon>
        <taxon>Alcaligenaceae</taxon>
        <taxon>Kerstersia</taxon>
    </lineage>
</organism>
<dbReference type="InterPro" id="IPR007630">
    <property type="entry name" value="RNA_pol_sigma70_r4"/>
</dbReference>
<dbReference type="InterPro" id="IPR007624">
    <property type="entry name" value="RNA_pol_sigma70_r3"/>
</dbReference>
<evidence type="ECO:0000313" key="7">
    <source>
        <dbReference type="EMBL" id="RZS69584.1"/>
    </source>
</evidence>
<dbReference type="EMBL" id="LBNE01000007">
    <property type="protein sequence ID" value="KKO71469.1"/>
    <property type="molecule type" value="Genomic_DNA"/>
</dbReference>
<dbReference type="PANTHER" id="PTHR30385">
    <property type="entry name" value="SIGMA FACTOR F FLAGELLAR"/>
    <property type="match status" value="1"/>
</dbReference>
<dbReference type="GO" id="GO:0016987">
    <property type="term" value="F:sigma factor activity"/>
    <property type="evidence" value="ECO:0007669"/>
    <property type="project" value="UniProtKB-KW"/>
</dbReference>
<dbReference type="PROSITE" id="PS00715">
    <property type="entry name" value="SIGMA70_1"/>
    <property type="match status" value="1"/>
</dbReference>
<evidence type="ECO:0000256" key="3">
    <source>
        <dbReference type="ARBA" id="ARBA00023125"/>
    </source>
</evidence>
<dbReference type="Pfam" id="PF04539">
    <property type="entry name" value="Sigma70_r3"/>
    <property type="match status" value="1"/>
</dbReference>
<keyword evidence="2" id="KW-0731">Sigma factor</keyword>
<dbReference type="RefSeq" id="WP_068371997.1">
    <property type="nucleotide sequence ID" value="NZ_CBCSEB010000023.1"/>
</dbReference>
<dbReference type="InterPro" id="IPR014284">
    <property type="entry name" value="RNA_pol_sigma-70_dom"/>
</dbReference>
<evidence type="ECO:0000256" key="4">
    <source>
        <dbReference type="ARBA" id="ARBA00023163"/>
    </source>
</evidence>
<dbReference type="InterPro" id="IPR000943">
    <property type="entry name" value="RNA_pol_sigma70"/>
</dbReference>
<reference evidence="7 9" key="2">
    <citation type="submission" date="2019-02" db="EMBL/GenBank/DDBJ databases">
        <title>Genomic Encyclopedia of Type Strains, Phase IV (KMG-IV): sequencing the most valuable type-strain genomes for metagenomic binning, comparative biology and taxonomic classification.</title>
        <authorList>
            <person name="Goeker M."/>
        </authorList>
    </citation>
    <scope>NUCLEOTIDE SEQUENCE [LARGE SCALE GENOMIC DNA]</scope>
    <source>
        <strain evidence="7 9">DSM 16618</strain>
    </source>
</reference>
<keyword evidence="6" id="KW-0969">Cilium</keyword>
<dbReference type="InterPro" id="IPR013324">
    <property type="entry name" value="RNA_pol_sigma_r3/r4-like"/>
</dbReference>
<dbReference type="AlphaFoldDB" id="A0A171KRF2"/>
<dbReference type="OrthoDB" id="9799825at2"/>
<keyword evidence="6" id="KW-0282">Flagellum</keyword>
<dbReference type="NCBIfam" id="NF005413">
    <property type="entry name" value="PRK06986.1"/>
    <property type="match status" value="1"/>
</dbReference>
<dbReference type="NCBIfam" id="TIGR02479">
    <property type="entry name" value="FliA_WhiG"/>
    <property type="match status" value="1"/>
</dbReference>
<gene>
    <name evidence="6" type="primary">fliA</name>
    <name evidence="6" type="ORF">AAV32_11580</name>
    <name evidence="7" type="ORF">EV679_2188</name>
</gene>
<dbReference type="PANTHER" id="PTHR30385:SF7">
    <property type="entry name" value="RNA POLYMERASE SIGMA FACTOR FLIA"/>
    <property type="match status" value="1"/>
</dbReference>
<dbReference type="GO" id="GO:0006352">
    <property type="term" value="P:DNA-templated transcription initiation"/>
    <property type="evidence" value="ECO:0007669"/>
    <property type="project" value="InterPro"/>
</dbReference>
<dbReference type="Gene3D" id="1.10.1740.10">
    <property type="match status" value="1"/>
</dbReference>
<dbReference type="PIRSF" id="PIRSF000770">
    <property type="entry name" value="RNA_pol_sigma-SigE/K"/>
    <property type="match status" value="1"/>
</dbReference>
<comment type="caution">
    <text evidence="6">The sequence shown here is derived from an EMBL/GenBank/DDBJ whole genome shotgun (WGS) entry which is preliminary data.</text>
</comment>
<keyword evidence="6" id="KW-0966">Cell projection</keyword>
<keyword evidence="8" id="KW-1185">Reference proteome</keyword>
<dbReference type="InterPro" id="IPR007627">
    <property type="entry name" value="RNA_pol_sigma70_r2"/>
</dbReference>
<dbReference type="PATRIC" id="fig|206506.3.peg.2466"/>
<proteinExistence type="predicted"/>
<sequence>MKESELIEQYLPLIRRIALRLLARLPASVELDDLIQAGSMGLLDAVRKYRKMPHAQFATYATQRIRGAMMDELRGMDWLSRGVREKARRIEDAMRSVEARTGQAATEAAMAEELGVSLSQYHEMLQDAHGAQLLYAEDLSHGQDESGHDWIFSDQGRANPLNAIMQADFRTVLIEALEKLPEREKLLLSLLYQEDMNLKEVALVLGVTEGRVCQLRTQAMARIRACMASRDWDRRDEAMADERLLG</sequence>
<feature type="domain" description="RNA polymerase sigma-70" evidence="5">
    <location>
        <begin position="33"/>
        <end position="46"/>
    </location>
</feature>
<evidence type="ECO:0000313" key="9">
    <source>
        <dbReference type="Proteomes" id="UP000292039"/>
    </source>
</evidence>
<dbReference type="PRINTS" id="PR00046">
    <property type="entry name" value="SIGMA70FCT"/>
</dbReference>
<dbReference type="Proteomes" id="UP000078084">
    <property type="component" value="Unassembled WGS sequence"/>
</dbReference>
<evidence type="ECO:0000259" key="5">
    <source>
        <dbReference type="PROSITE" id="PS00715"/>
    </source>
</evidence>
<accession>A0A171KRF2</accession>
<dbReference type="SUPFAM" id="SSF88659">
    <property type="entry name" value="Sigma3 and sigma4 domains of RNA polymerase sigma factors"/>
    <property type="match status" value="2"/>
</dbReference>
<evidence type="ECO:0000256" key="1">
    <source>
        <dbReference type="ARBA" id="ARBA00023015"/>
    </source>
</evidence>
<keyword evidence="1" id="KW-0805">Transcription regulation</keyword>
<reference evidence="6 8" key="1">
    <citation type="submission" date="2015-04" db="EMBL/GenBank/DDBJ databases">
        <title>Genome sequence of Kerstersia gyiorum CG1.</title>
        <authorList>
            <person name="Greninger A.L."/>
            <person name="Kozyreva V."/>
            <person name="Chaturvedi V."/>
        </authorList>
    </citation>
    <scope>NUCLEOTIDE SEQUENCE [LARGE SCALE GENOMIC DNA]</scope>
    <source>
        <strain evidence="6 8">CG1</strain>
    </source>
</reference>
<dbReference type="Pfam" id="PF04545">
    <property type="entry name" value="Sigma70_r4"/>
    <property type="match status" value="1"/>
</dbReference>
<evidence type="ECO:0000313" key="6">
    <source>
        <dbReference type="EMBL" id="KKO71469.1"/>
    </source>
</evidence>
<dbReference type="Gene3D" id="1.20.140.160">
    <property type="match status" value="1"/>
</dbReference>
<evidence type="ECO:0000313" key="8">
    <source>
        <dbReference type="Proteomes" id="UP000078084"/>
    </source>
</evidence>
<keyword evidence="4" id="KW-0804">Transcription</keyword>
<dbReference type="SUPFAM" id="SSF88946">
    <property type="entry name" value="Sigma2 domain of RNA polymerase sigma factors"/>
    <property type="match status" value="1"/>
</dbReference>